<dbReference type="PANTHER" id="PTHR45138">
    <property type="entry name" value="REGULATORY COMPONENTS OF SENSORY TRANSDUCTION SYSTEM"/>
    <property type="match status" value="1"/>
</dbReference>
<dbReference type="PROSITE" id="PS50887">
    <property type="entry name" value="GGDEF"/>
    <property type="match status" value="1"/>
</dbReference>
<reference evidence="3" key="2">
    <citation type="submission" date="2020-09" db="EMBL/GenBank/DDBJ databases">
        <authorList>
            <person name="Sun Q."/>
            <person name="Ohkuma M."/>
        </authorList>
    </citation>
    <scope>NUCLEOTIDE SEQUENCE</scope>
    <source>
        <strain evidence="3">JCM 14719</strain>
    </source>
</reference>
<evidence type="ECO:0008006" key="5">
    <source>
        <dbReference type="Google" id="ProtNLM"/>
    </source>
</evidence>
<dbReference type="Gene3D" id="3.30.70.270">
    <property type="match status" value="1"/>
</dbReference>
<dbReference type="InterPro" id="IPR037522">
    <property type="entry name" value="HD_GYP_dom"/>
</dbReference>
<dbReference type="Gene3D" id="1.10.3210.10">
    <property type="entry name" value="Hypothetical protein af1432"/>
    <property type="match status" value="1"/>
</dbReference>
<dbReference type="InterPro" id="IPR000160">
    <property type="entry name" value="GGDEF_dom"/>
</dbReference>
<dbReference type="SUPFAM" id="SSF55073">
    <property type="entry name" value="Nucleotide cyclase"/>
    <property type="match status" value="1"/>
</dbReference>
<proteinExistence type="predicted"/>
<keyword evidence="4" id="KW-1185">Reference proteome</keyword>
<dbReference type="CDD" id="cd01949">
    <property type="entry name" value="GGDEF"/>
    <property type="match status" value="1"/>
</dbReference>
<dbReference type="PROSITE" id="PS51832">
    <property type="entry name" value="HD_GYP"/>
    <property type="match status" value="1"/>
</dbReference>
<dbReference type="SMART" id="SM00471">
    <property type="entry name" value="HDc"/>
    <property type="match status" value="1"/>
</dbReference>
<evidence type="ECO:0000259" key="1">
    <source>
        <dbReference type="PROSITE" id="PS50887"/>
    </source>
</evidence>
<evidence type="ECO:0000313" key="4">
    <source>
        <dbReference type="Proteomes" id="UP000637720"/>
    </source>
</evidence>
<dbReference type="InterPro" id="IPR029787">
    <property type="entry name" value="Nucleotide_cyclase"/>
</dbReference>
<gene>
    <name evidence="3" type="ORF">GCM10007043_20500</name>
</gene>
<reference evidence="3" key="1">
    <citation type="journal article" date="2014" name="Int. J. Syst. Evol. Microbiol.">
        <title>Complete genome sequence of Corynebacterium casei LMG S-19264T (=DSM 44701T), isolated from a smear-ripened cheese.</title>
        <authorList>
            <consortium name="US DOE Joint Genome Institute (JGI-PGF)"/>
            <person name="Walter F."/>
            <person name="Albersmeier A."/>
            <person name="Kalinowski J."/>
            <person name="Ruckert C."/>
        </authorList>
    </citation>
    <scope>NUCLEOTIDE SEQUENCE</scope>
    <source>
        <strain evidence="3">JCM 14719</strain>
    </source>
</reference>
<dbReference type="InterPro" id="IPR003607">
    <property type="entry name" value="HD/PDEase_dom"/>
</dbReference>
<organism evidence="3 4">
    <name type="scientific">Calditerricola satsumensis</name>
    <dbReference type="NCBI Taxonomy" id="373054"/>
    <lineage>
        <taxon>Bacteria</taxon>
        <taxon>Bacillati</taxon>
        <taxon>Bacillota</taxon>
        <taxon>Bacilli</taxon>
        <taxon>Bacillales</taxon>
        <taxon>Bacillaceae</taxon>
        <taxon>Calditerricola</taxon>
    </lineage>
</organism>
<comment type="caution">
    <text evidence="3">The sequence shown here is derived from an EMBL/GenBank/DDBJ whole genome shotgun (WGS) entry which is preliminary data.</text>
</comment>
<dbReference type="Pfam" id="PF00990">
    <property type="entry name" value="GGDEF"/>
    <property type="match status" value="1"/>
</dbReference>
<dbReference type="FunFam" id="3.30.70.270:FF:000001">
    <property type="entry name" value="Diguanylate cyclase domain protein"/>
    <property type="match status" value="1"/>
</dbReference>
<evidence type="ECO:0000259" key="2">
    <source>
        <dbReference type="PROSITE" id="PS51832"/>
    </source>
</evidence>
<dbReference type="Pfam" id="PF13487">
    <property type="entry name" value="HD_5"/>
    <property type="match status" value="1"/>
</dbReference>
<dbReference type="SUPFAM" id="SSF109604">
    <property type="entry name" value="HD-domain/PDEase-like"/>
    <property type="match status" value="1"/>
</dbReference>
<dbReference type="GO" id="GO:0005886">
    <property type="term" value="C:plasma membrane"/>
    <property type="evidence" value="ECO:0007669"/>
    <property type="project" value="TreeGrafter"/>
</dbReference>
<dbReference type="GO" id="GO:0043709">
    <property type="term" value="P:cell adhesion involved in single-species biofilm formation"/>
    <property type="evidence" value="ECO:0007669"/>
    <property type="project" value="TreeGrafter"/>
</dbReference>
<name>A0A8J3BA11_9BACI</name>
<dbReference type="GO" id="GO:1902201">
    <property type="term" value="P:negative regulation of bacterial-type flagellum-dependent cell motility"/>
    <property type="evidence" value="ECO:0007669"/>
    <property type="project" value="TreeGrafter"/>
</dbReference>
<dbReference type="InterPro" id="IPR050469">
    <property type="entry name" value="Diguanylate_Cyclase"/>
</dbReference>
<sequence length="400" mass="46180">MLGVFLFVTFIVLIAVSFNNYYVLYQEQKNKAITDPLTGLYNHGYFHERLEEEVQRAKETGNPLSLLLLDLDDFKKYNDLFGHTKGDQYLKRFADLLRAHVRPTDMVFRYGGEEFAIILPQTDVETAYNIAQAMRKAINDTPFPGVEALPLGCISFSGGISTVTAETLNRYDLIKKADIALYYSKKQGKNQVHIYRDCLTRVFMTPDDAVKTLIENLISVFRVKDPYTYQHSRRVYEYALQFGAYLGLDEREQRLLAYGALIHDIGKVEIPRSILTKKGKPTEDEWRIIQMHVIWGKEIINAYPSLQEFAPLVELHHERLDGRGYPYGLKGEQIPKLVRILTILDSFDAMTTERPYQRTKTVDEAFAELKRCAGTQFDPYYVDRFIAMMLETAVPRYVTS</sequence>
<feature type="domain" description="GGDEF" evidence="1">
    <location>
        <begin position="62"/>
        <end position="197"/>
    </location>
</feature>
<dbReference type="GO" id="GO:0052621">
    <property type="term" value="F:diguanylate cyclase activity"/>
    <property type="evidence" value="ECO:0007669"/>
    <property type="project" value="TreeGrafter"/>
</dbReference>
<dbReference type="InterPro" id="IPR043128">
    <property type="entry name" value="Rev_trsase/Diguanyl_cyclase"/>
</dbReference>
<dbReference type="NCBIfam" id="TIGR00254">
    <property type="entry name" value="GGDEF"/>
    <property type="match status" value="1"/>
</dbReference>
<dbReference type="EMBL" id="BMOF01000053">
    <property type="protein sequence ID" value="GGK06361.1"/>
    <property type="molecule type" value="Genomic_DNA"/>
</dbReference>
<dbReference type="PANTHER" id="PTHR45138:SF9">
    <property type="entry name" value="DIGUANYLATE CYCLASE DGCM-RELATED"/>
    <property type="match status" value="1"/>
</dbReference>
<accession>A0A8J3BA11</accession>
<dbReference type="SMART" id="SM00267">
    <property type="entry name" value="GGDEF"/>
    <property type="match status" value="1"/>
</dbReference>
<dbReference type="Proteomes" id="UP000637720">
    <property type="component" value="Unassembled WGS sequence"/>
</dbReference>
<evidence type="ECO:0000313" key="3">
    <source>
        <dbReference type="EMBL" id="GGK06361.1"/>
    </source>
</evidence>
<dbReference type="CDD" id="cd00077">
    <property type="entry name" value="HDc"/>
    <property type="match status" value="1"/>
</dbReference>
<protein>
    <recommendedName>
        <fullName evidence="5">Diguanylate cyclase</fullName>
    </recommendedName>
</protein>
<dbReference type="AlphaFoldDB" id="A0A8J3BA11"/>
<feature type="domain" description="HD-GYP" evidence="2">
    <location>
        <begin position="206"/>
        <end position="400"/>
    </location>
</feature>